<sequence>MLDTEHVLDRLSEGRGSEIDLGPEPTKAEIREVVEQFKAEGLCGRRVAEQRFGPYLIASDGYGQRELDLLEEVLEAEYEGTDLCLKTRRSECIVATASQCTPDRTRVVRSVCK</sequence>
<feature type="region of interest" description="Disordered" evidence="1">
    <location>
        <begin position="1"/>
        <end position="23"/>
    </location>
</feature>
<keyword evidence="3" id="KW-1185">Reference proteome</keyword>
<proteinExistence type="predicted"/>
<evidence type="ECO:0000256" key="1">
    <source>
        <dbReference type="SAM" id="MobiDB-lite"/>
    </source>
</evidence>
<dbReference type="AlphaFoldDB" id="A0A1H1A2V1"/>
<reference evidence="3" key="1">
    <citation type="submission" date="2016-10" db="EMBL/GenBank/DDBJ databases">
        <authorList>
            <person name="Varghese N."/>
            <person name="Submissions S."/>
        </authorList>
    </citation>
    <scope>NUCLEOTIDE SEQUENCE [LARGE SCALE GENOMIC DNA]</scope>
    <source>
        <strain evidence="3">DSM 24767</strain>
    </source>
</reference>
<protein>
    <submittedName>
        <fullName evidence="2">Uncharacterized protein</fullName>
    </submittedName>
</protein>
<dbReference type="RefSeq" id="WP_244510173.1">
    <property type="nucleotide sequence ID" value="NZ_FNLC01000001.1"/>
</dbReference>
<feature type="compositionally biased region" description="Basic and acidic residues" evidence="1">
    <location>
        <begin position="1"/>
        <end position="18"/>
    </location>
</feature>
<name>A0A1H1A2V1_NATTX</name>
<accession>A0A1H1A2V1</accession>
<dbReference type="Proteomes" id="UP000198848">
    <property type="component" value="Unassembled WGS sequence"/>
</dbReference>
<gene>
    <name evidence="2" type="ORF">SAMN04489842_0537</name>
</gene>
<evidence type="ECO:0000313" key="2">
    <source>
        <dbReference type="EMBL" id="SDQ33831.1"/>
    </source>
</evidence>
<evidence type="ECO:0000313" key="3">
    <source>
        <dbReference type="Proteomes" id="UP000198848"/>
    </source>
</evidence>
<dbReference type="STRING" id="1095778.SAMN04489842_0537"/>
<dbReference type="EMBL" id="FNLC01000001">
    <property type="protein sequence ID" value="SDQ33831.1"/>
    <property type="molecule type" value="Genomic_DNA"/>
</dbReference>
<organism evidence="2 3">
    <name type="scientific">Natronobacterium texcoconense</name>
    <dbReference type="NCBI Taxonomy" id="1095778"/>
    <lineage>
        <taxon>Archaea</taxon>
        <taxon>Methanobacteriati</taxon>
        <taxon>Methanobacteriota</taxon>
        <taxon>Stenosarchaea group</taxon>
        <taxon>Halobacteria</taxon>
        <taxon>Halobacteriales</taxon>
        <taxon>Natrialbaceae</taxon>
        <taxon>Natronobacterium</taxon>
    </lineage>
</organism>